<feature type="region of interest" description="Disordered" evidence="1">
    <location>
        <begin position="19"/>
        <end position="76"/>
    </location>
</feature>
<reference evidence="2" key="1">
    <citation type="journal article" date="2019" name="bioRxiv">
        <title>The Genome of the Zebra Mussel, Dreissena polymorpha: A Resource for Invasive Species Research.</title>
        <authorList>
            <person name="McCartney M.A."/>
            <person name="Auch B."/>
            <person name="Kono T."/>
            <person name="Mallez S."/>
            <person name="Zhang Y."/>
            <person name="Obille A."/>
            <person name="Becker A."/>
            <person name="Abrahante J.E."/>
            <person name="Garbe J."/>
            <person name="Badalamenti J.P."/>
            <person name="Herman A."/>
            <person name="Mangelson H."/>
            <person name="Liachko I."/>
            <person name="Sullivan S."/>
            <person name="Sone E.D."/>
            <person name="Koren S."/>
            <person name="Silverstein K.A.T."/>
            <person name="Beckman K.B."/>
            <person name="Gohl D.M."/>
        </authorList>
    </citation>
    <scope>NUCLEOTIDE SEQUENCE</scope>
    <source>
        <strain evidence="2">Duluth1</strain>
        <tissue evidence="2">Whole animal</tissue>
    </source>
</reference>
<proteinExistence type="predicted"/>
<evidence type="ECO:0000256" key="1">
    <source>
        <dbReference type="SAM" id="MobiDB-lite"/>
    </source>
</evidence>
<reference evidence="2" key="2">
    <citation type="submission" date="2020-11" db="EMBL/GenBank/DDBJ databases">
        <authorList>
            <person name="McCartney M.A."/>
            <person name="Auch B."/>
            <person name="Kono T."/>
            <person name="Mallez S."/>
            <person name="Becker A."/>
            <person name="Gohl D.M."/>
            <person name="Silverstein K.A.T."/>
            <person name="Koren S."/>
            <person name="Bechman K.B."/>
            <person name="Herman A."/>
            <person name="Abrahante J.E."/>
            <person name="Garbe J."/>
        </authorList>
    </citation>
    <scope>NUCLEOTIDE SEQUENCE</scope>
    <source>
        <strain evidence="2">Duluth1</strain>
        <tissue evidence="2">Whole animal</tissue>
    </source>
</reference>
<dbReference type="Proteomes" id="UP000828390">
    <property type="component" value="Unassembled WGS sequence"/>
</dbReference>
<sequence>MSAQRSEGRQLSVLILGYPATVSRNSQPDRRTTSSSASVTDPRQASLSGTLGAASGRTKVQSQFRMEEQLKADHET</sequence>
<evidence type="ECO:0000313" key="2">
    <source>
        <dbReference type="EMBL" id="KAH3694987.1"/>
    </source>
</evidence>
<name>A0A9D4BHB1_DREPO</name>
<feature type="compositionally biased region" description="Polar residues" evidence="1">
    <location>
        <begin position="33"/>
        <end position="49"/>
    </location>
</feature>
<feature type="compositionally biased region" description="Basic and acidic residues" evidence="1">
    <location>
        <begin position="65"/>
        <end position="76"/>
    </location>
</feature>
<accession>A0A9D4BHB1</accession>
<dbReference type="EMBL" id="JAIWYP010000016">
    <property type="protein sequence ID" value="KAH3694987.1"/>
    <property type="molecule type" value="Genomic_DNA"/>
</dbReference>
<dbReference type="AlphaFoldDB" id="A0A9D4BHB1"/>
<gene>
    <name evidence="2" type="ORF">DPMN_082434</name>
</gene>
<comment type="caution">
    <text evidence="2">The sequence shown here is derived from an EMBL/GenBank/DDBJ whole genome shotgun (WGS) entry which is preliminary data.</text>
</comment>
<protein>
    <submittedName>
        <fullName evidence="2">Uncharacterized protein</fullName>
    </submittedName>
</protein>
<evidence type="ECO:0000313" key="3">
    <source>
        <dbReference type="Proteomes" id="UP000828390"/>
    </source>
</evidence>
<keyword evidence="3" id="KW-1185">Reference proteome</keyword>
<organism evidence="2 3">
    <name type="scientific">Dreissena polymorpha</name>
    <name type="common">Zebra mussel</name>
    <name type="synonym">Mytilus polymorpha</name>
    <dbReference type="NCBI Taxonomy" id="45954"/>
    <lineage>
        <taxon>Eukaryota</taxon>
        <taxon>Metazoa</taxon>
        <taxon>Spiralia</taxon>
        <taxon>Lophotrochozoa</taxon>
        <taxon>Mollusca</taxon>
        <taxon>Bivalvia</taxon>
        <taxon>Autobranchia</taxon>
        <taxon>Heteroconchia</taxon>
        <taxon>Euheterodonta</taxon>
        <taxon>Imparidentia</taxon>
        <taxon>Neoheterodontei</taxon>
        <taxon>Myida</taxon>
        <taxon>Dreissenoidea</taxon>
        <taxon>Dreissenidae</taxon>
        <taxon>Dreissena</taxon>
    </lineage>
</organism>